<evidence type="ECO:0000256" key="3">
    <source>
        <dbReference type="ARBA" id="ARBA00022475"/>
    </source>
</evidence>
<dbReference type="PANTHER" id="PTHR33452">
    <property type="entry name" value="OXIDOREDUCTASE CATD-RELATED"/>
    <property type="match status" value="1"/>
</dbReference>
<keyword evidence="4 7" id="KW-0812">Transmembrane</keyword>
<feature type="transmembrane region" description="Helical" evidence="7">
    <location>
        <begin position="64"/>
        <end position="85"/>
    </location>
</feature>
<evidence type="ECO:0000313" key="8">
    <source>
        <dbReference type="EMBL" id="WPC73691.1"/>
    </source>
</evidence>
<accession>A0ABZ0QB81</accession>
<keyword evidence="9" id="KW-1185">Reference proteome</keyword>
<evidence type="ECO:0000256" key="7">
    <source>
        <dbReference type="SAM" id="Phobius"/>
    </source>
</evidence>
<comment type="similarity">
    <text evidence="2">Belongs to the DoxX family.</text>
</comment>
<evidence type="ECO:0000256" key="5">
    <source>
        <dbReference type="ARBA" id="ARBA00022989"/>
    </source>
</evidence>
<keyword evidence="3" id="KW-1003">Cell membrane</keyword>
<name>A0ABZ0QB81_9VIBR</name>
<evidence type="ECO:0000256" key="4">
    <source>
        <dbReference type="ARBA" id="ARBA00022692"/>
    </source>
</evidence>
<reference evidence="8 9" key="1">
    <citation type="submission" date="2023-11" db="EMBL/GenBank/DDBJ databases">
        <title>Plant-associative lifestyle of Vibrio porteresiae and its evolutionary dynamics.</title>
        <authorList>
            <person name="Rameshkumar N."/>
            <person name="Kirti K."/>
        </authorList>
    </citation>
    <scope>NUCLEOTIDE SEQUENCE [LARGE SCALE GENOMIC DNA]</scope>
    <source>
        <strain evidence="8 9">MSSRF30</strain>
    </source>
</reference>
<organism evidence="8 9">
    <name type="scientific">Vibrio porteresiae DSM 19223</name>
    <dbReference type="NCBI Taxonomy" id="1123496"/>
    <lineage>
        <taxon>Bacteria</taxon>
        <taxon>Pseudomonadati</taxon>
        <taxon>Pseudomonadota</taxon>
        <taxon>Gammaproteobacteria</taxon>
        <taxon>Vibrionales</taxon>
        <taxon>Vibrionaceae</taxon>
        <taxon>Vibrio</taxon>
    </lineage>
</organism>
<feature type="transmembrane region" description="Helical" evidence="7">
    <location>
        <begin position="124"/>
        <end position="145"/>
    </location>
</feature>
<evidence type="ECO:0000256" key="1">
    <source>
        <dbReference type="ARBA" id="ARBA00004651"/>
    </source>
</evidence>
<keyword evidence="5 7" id="KW-1133">Transmembrane helix</keyword>
<dbReference type="RefSeq" id="WP_261893638.1">
    <property type="nucleotide sequence ID" value="NZ_AP024895.1"/>
</dbReference>
<dbReference type="PANTHER" id="PTHR33452:SF1">
    <property type="entry name" value="INNER MEMBRANE PROTEIN YPHA-RELATED"/>
    <property type="match status" value="1"/>
</dbReference>
<sequence>MLKLKERSIETVVLLMSRLALASVFWLSGQTKVEGFALNILSGQWQLGIPHLKDTTLFLFEYEYALPIINATLAAYLATVAEHLLPIMLLLGVLTRWAALGIAIMTLTIQLFVYPSAYATHLTWLSLAGLLMWKGSGTFSIDHYWRKRKS</sequence>
<dbReference type="InterPro" id="IPR032808">
    <property type="entry name" value="DoxX"/>
</dbReference>
<comment type="subcellular location">
    <subcellularLocation>
        <location evidence="1">Cell membrane</location>
        <topology evidence="1">Multi-pass membrane protein</topology>
    </subcellularLocation>
</comment>
<evidence type="ECO:0000256" key="2">
    <source>
        <dbReference type="ARBA" id="ARBA00006679"/>
    </source>
</evidence>
<dbReference type="Pfam" id="PF07681">
    <property type="entry name" value="DoxX"/>
    <property type="match status" value="1"/>
</dbReference>
<evidence type="ECO:0000256" key="6">
    <source>
        <dbReference type="ARBA" id="ARBA00023136"/>
    </source>
</evidence>
<protein>
    <submittedName>
        <fullName evidence="8">DoxX family protein</fullName>
    </submittedName>
</protein>
<evidence type="ECO:0000313" key="9">
    <source>
        <dbReference type="Proteomes" id="UP001304071"/>
    </source>
</evidence>
<gene>
    <name evidence="8" type="ORF">R8Z52_16510</name>
</gene>
<feature type="transmembrane region" description="Helical" evidence="7">
    <location>
        <begin position="97"/>
        <end position="118"/>
    </location>
</feature>
<feature type="transmembrane region" description="Helical" evidence="7">
    <location>
        <begin position="12"/>
        <end position="29"/>
    </location>
</feature>
<dbReference type="EMBL" id="CP138203">
    <property type="protein sequence ID" value="WPC73691.1"/>
    <property type="molecule type" value="Genomic_DNA"/>
</dbReference>
<dbReference type="Proteomes" id="UP001304071">
    <property type="component" value="Chromosome 1"/>
</dbReference>
<keyword evidence="6 7" id="KW-0472">Membrane</keyword>
<proteinExistence type="inferred from homology"/>
<dbReference type="InterPro" id="IPR051907">
    <property type="entry name" value="DoxX-like_oxidoreductase"/>
</dbReference>